<comment type="subcellular location">
    <subcellularLocation>
        <location evidence="1">Cell membrane</location>
        <topology evidence="1">Multi-pass membrane protein</topology>
    </subcellularLocation>
</comment>
<dbReference type="Proteomes" id="UP000028682">
    <property type="component" value="Chromosome"/>
</dbReference>
<feature type="transmembrane region" description="Helical" evidence="6">
    <location>
        <begin position="143"/>
        <end position="162"/>
    </location>
</feature>
<dbReference type="PANTHER" id="PTHR23513">
    <property type="entry name" value="INTEGRAL MEMBRANE EFFLUX PROTEIN-RELATED"/>
    <property type="match status" value="1"/>
</dbReference>
<dbReference type="CDD" id="cd06173">
    <property type="entry name" value="MFS_MefA_like"/>
    <property type="match status" value="1"/>
</dbReference>
<feature type="transmembrane region" description="Helical" evidence="6">
    <location>
        <begin position="260"/>
        <end position="277"/>
    </location>
</feature>
<gene>
    <name evidence="7" type="ORF">SLIV_01910</name>
</gene>
<dbReference type="Gene3D" id="1.20.1250.20">
    <property type="entry name" value="MFS general substrate transporter like domains"/>
    <property type="match status" value="1"/>
</dbReference>
<feature type="transmembrane region" description="Helical" evidence="6">
    <location>
        <begin position="54"/>
        <end position="73"/>
    </location>
</feature>
<evidence type="ECO:0000256" key="4">
    <source>
        <dbReference type="ARBA" id="ARBA00022989"/>
    </source>
</evidence>
<feature type="transmembrane region" description="Helical" evidence="6">
    <location>
        <begin position="168"/>
        <end position="190"/>
    </location>
</feature>
<keyword evidence="4 6" id="KW-1133">Transmembrane helix</keyword>
<keyword evidence="8" id="KW-1185">Reference proteome</keyword>
<dbReference type="InterPro" id="IPR036259">
    <property type="entry name" value="MFS_trans_sf"/>
</dbReference>
<reference evidence="8" key="1">
    <citation type="submission" date="2014-08" db="EMBL/GenBank/DDBJ databases">
        <title>Complete genome sequence of Streptomyces lividans TK24.</title>
        <authorList>
            <consortium name="StrepSynth"/>
            <person name="Ruckert C."/>
            <person name="Fridjonson O.H."/>
            <person name="Lambert C."/>
            <person name="van Wezel G.P."/>
            <person name="Bernaerts K."/>
            <person name="Anne J."/>
            <person name="Economou A."/>
            <person name="Kalinowski J."/>
        </authorList>
    </citation>
    <scope>NUCLEOTIDE SEQUENCE [LARGE SCALE GENOMIC DNA]</scope>
    <source>
        <strain evidence="8">TK24</strain>
    </source>
</reference>
<accession>A0ABM5QW11</accession>
<feature type="transmembrane region" description="Helical" evidence="6">
    <location>
        <begin position="110"/>
        <end position="131"/>
    </location>
</feature>
<protein>
    <recommendedName>
        <fullName evidence="9">Integral membrane protein</fullName>
    </recommendedName>
</protein>
<evidence type="ECO:0000256" key="6">
    <source>
        <dbReference type="SAM" id="Phobius"/>
    </source>
</evidence>
<keyword evidence="5 6" id="KW-0472">Membrane</keyword>
<sequence length="396" mass="38780">MSYLRNVFPVPKGYSLRSYLTAATAARAGDEMSGPALLLAGLAVTGSTTDASTLLAGITVSAAVGGPVLGALLDRAGRPGRLLAGALALYATGLMVILAGLGRIPMACTLPLAVLTGLLGPALSGGWTAQLPRVAADARLSRANALDAMTFGVASLAGPALAGGVAELLGASTALALAAALITAAVPAAWRLPAGPVRDRGTRSAPVAGALAAGFRVVLRRPLLARATLTSVASCAAQGMLAACVPLIGAQWLGTAGRGVLLFSGAAVSALAANAVLARRPLTVAPDTVVRAGALVQAGALLLAATGRPVALVAAVLVLGIGEGPQLTALFAVRHRETPEHLRGQVFTTGASLKITAFALGVAVAGPLAAWSLPGTLALAAGTAAGGALALGRESV</sequence>
<evidence type="ECO:0000256" key="2">
    <source>
        <dbReference type="ARBA" id="ARBA00022475"/>
    </source>
</evidence>
<evidence type="ECO:0000256" key="3">
    <source>
        <dbReference type="ARBA" id="ARBA00022692"/>
    </source>
</evidence>
<name>A0ABM5QW11_STRLI</name>
<keyword evidence="2" id="KW-1003">Cell membrane</keyword>
<dbReference type="Pfam" id="PF07690">
    <property type="entry name" value="MFS_1"/>
    <property type="match status" value="1"/>
</dbReference>
<dbReference type="InterPro" id="IPR011701">
    <property type="entry name" value="MFS"/>
</dbReference>
<evidence type="ECO:0008006" key="9">
    <source>
        <dbReference type="Google" id="ProtNLM"/>
    </source>
</evidence>
<feature type="transmembrane region" description="Helical" evidence="6">
    <location>
        <begin position="371"/>
        <end position="391"/>
    </location>
</feature>
<dbReference type="PANTHER" id="PTHR23513:SF11">
    <property type="entry name" value="STAPHYLOFERRIN A TRANSPORTER"/>
    <property type="match status" value="1"/>
</dbReference>
<feature type="transmembrane region" description="Helical" evidence="6">
    <location>
        <begin position="223"/>
        <end position="248"/>
    </location>
</feature>
<evidence type="ECO:0000313" key="7">
    <source>
        <dbReference type="EMBL" id="AIJ11410.1"/>
    </source>
</evidence>
<evidence type="ECO:0000313" key="8">
    <source>
        <dbReference type="Proteomes" id="UP000028682"/>
    </source>
</evidence>
<organism evidence="7 8">
    <name type="scientific">Streptomyces lividans TK24</name>
    <dbReference type="NCBI Taxonomy" id="457428"/>
    <lineage>
        <taxon>Bacteria</taxon>
        <taxon>Bacillati</taxon>
        <taxon>Actinomycetota</taxon>
        <taxon>Actinomycetes</taxon>
        <taxon>Kitasatosporales</taxon>
        <taxon>Streptomycetaceae</taxon>
        <taxon>Streptomyces</taxon>
    </lineage>
</organism>
<evidence type="ECO:0000256" key="1">
    <source>
        <dbReference type="ARBA" id="ARBA00004651"/>
    </source>
</evidence>
<keyword evidence="3 6" id="KW-0812">Transmembrane</keyword>
<evidence type="ECO:0000256" key="5">
    <source>
        <dbReference type="ARBA" id="ARBA00023136"/>
    </source>
</evidence>
<proteinExistence type="predicted"/>
<dbReference type="EMBL" id="CP009124">
    <property type="protein sequence ID" value="AIJ11410.1"/>
    <property type="molecule type" value="Genomic_DNA"/>
</dbReference>
<feature type="transmembrane region" description="Helical" evidence="6">
    <location>
        <begin position="82"/>
        <end position="104"/>
    </location>
</feature>
<dbReference type="SUPFAM" id="SSF103473">
    <property type="entry name" value="MFS general substrate transporter"/>
    <property type="match status" value="1"/>
</dbReference>